<protein>
    <recommendedName>
        <fullName evidence="1">DUF4368 domain-containing protein</fullName>
    </recommendedName>
</protein>
<sequence length="50" mass="6169">MKKLKNELKEYIHFNKLTPEMLHRLVDRIEIKEDGSPKIYYRFANDFLNE</sequence>
<dbReference type="EMBL" id="LUCQ01000140">
    <property type="protein sequence ID" value="OAO76987.1"/>
    <property type="molecule type" value="Genomic_DNA"/>
</dbReference>
<dbReference type="RefSeq" id="WP_080601115.1">
    <property type="nucleotide sequence ID" value="NZ_JABJUW010000069.1"/>
</dbReference>
<dbReference type="Proteomes" id="UP000078336">
    <property type="component" value="Unassembled WGS sequence"/>
</dbReference>
<dbReference type="OrthoDB" id="9811097at2"/>
<reference evidence="2 3" key="1">
    <citation type="submission" date="2016-03" db="EMBL/GenBank/DDBJ databases">
        <title>Spore heat resistance.</title>
        <authorList>
            <person name="Boekhorst J."/>
            <person name="Berendsen E.M."/>
            <person name="Wells-Bennik M.H."/>
            <person name="Kuipers O.P."/>
        </authorList>
    </citation>
    <scope>NUCLEOTIDE SEQUENCE [LARGE SCALE GENOMIC DNA]</scope>
    <source>
        <strain evidence="2 3">AF16</strain>
    </source>
</reference>
<dbReference type="AlphaFoldDB" id="A0A178T6L7"/>
<evidence type="ECO:0000313" key="2">
    <source>
        <dbReference type="EMBL" id="OAO76987.1"/>
    </source>
</evidence>
<gene>
    <name evidence="2" type="ORF">TAF16_2338</name>
</gene>
<accession>A0A178T6L7</accession>
<comment type="caution">
    <text evidence="2">The sequence shown here is derived from an EMBL/GenBank/DDBJ whole genome shotgun (WGS) entry which is preliminary data.</text>
</comment>
<evidence type="ECO:0000313" key="3">
    <source>
        <dbReference type="Proteomes" id="UP000078336"/>
    </source>
</evidence>
<dbReference type="Pfam" id="PF14287">
    <property type="entry name" value="DUF4368"/>
    <property type="match status" value="1"/>
</dbReference>
<name>A0A178T6L7_9BACL</name>
<feature type="domain" description="DUF4368" evidence="1">
    <location>
        <begin position="7"/>
        <end position="43"/>
    </location>
</feature>
<proteinExistence type="predicted"/>
<organism evidence="2 3">
    <name type="scientific">Anoxybacillus flavithermus</name>
    <dbReference type="NCBI Taxonomy" id="33934"/>
    <lineage>
        <taxon>Bacteria</taxon>
        <taxon>Bacillati</taxon>
        <taxon>Bacillota</taxon>
        <taxon>Bacilli</taxon>
        <taxon>Bacillales</taxon>
        <taxon>Anoxybacillaceae</taxon>
        <taxon>Anoxybacillus</taxon>
    </lineage>
</organism>
<dbReference type="InterPro" id="IPR025378">
    <property type="entry name" value="DUF4368"/>
</dbReference>
<keyword evidence="3" id="KW-1185">Reference proteome</keyword>
<evidence type="ECO:0000259" key="1">
    <source>
        <dbReference type="Pfam" id="PF14287"/>
    </source>
</evidence>